<reference evidence="4" key="1">
    <citation type="journal article" date="2021" name="Microbiol. Resour. Announc.">
        <title>LGAAP: Leishmaniinae Genome Assembly and Annotation Pipeline.</title>
        <authorList>
            <person name="Almutairi H."/>
            <person name="Urbaniak M.D."/>
            <person name="Bates M.D."/>
            <person name="Jariyapan N."/>
            <person name="Kwakye-Nuako G."/>
            <person name="Thomaz-Soccol V."/>
            <person name="Al-Salem W.S."/>
            <person name="Dillon R.J."/>
            <person name="Bates P.A."/>
            <person name="Gatherer D."/>
        </authorList>
    </citation>
    <scope>NUCLEOTIDE SEQUENCE [LARGE SCALE GENOMIC DNA]</scope>
</reference>
<gene>
    <name evidence="3" type="ORF">LSCM4_03035</name>
</gene>
<keyword evidence="1" id="KW-1133">Transmembrane helix</keyword>
<evidence type="ECO:0008006" key="5">
    <source>
        <dbReference type="Google" id="ProtNLM"/>
    </source>
</evidence>
<dbReference type="InterPro" id="IPR029058">
    <property type="entry name" value="AB_hydrolase_fold"/>
</dbReference>
<dbReference type="Proteomes" id="UP000674143">
    <property type="component" value="Unassembled WGS sequence"/>
</dbReference>
<dbReference type="AlphaFoldDB" id="A0A836GR85"/>
<name>A0A836GR85_9TRYP</name>
<evidence type="ECO:0000256" key="1">
    <source>
        <dbReference type="SAM" id="Phobius"/>
    </source>
</evidence>
<dbReference type="SMR" id="A0A836GR85"/>
<accession>A0A836GR85</accession>
<feature type="signal peptide" evidence="2">
    <location>
        <begin position="1"/>
        <end position="27"/>
    </location>
</feature>
<keyword evidence="2" id="KW-0732">Signal</keyword>
<keyword evidence="1" id="KW-0472">Membrane</keyword>
<protein>
    <recommendedName>
        <fullName evidence="5">AB hydrolase-1 domain-containing protein</fullName>
    </recommendedName>
</protein>
<dbReference type="KEGG" id="loi:92358988"/>
<comment type="caution">
    <text evidence="3">The sequence shown here is derived from an EMBL/GenBank/DDBJ whole genome shotgun (WGS) entry which is preliminary data.</text>
</comment>
<dbReference type="PROSITE" id="PS51257">
    <property type="entry name" value="PROKAR_LIPOPROTEIN"/>
    <property type="match status" value="1"/>
</dbReference>
<keyword evidence="4" id="KW-1185">Reference proteome</keyword>
<dbReference type="RefSeq" id="XP_067060606.1">
    <property type="nucleotide sequence ID" value="XM_067205054.1"/>
</dbReference>
<dbReference type="SUPFAM" id="SSF53474">
    <property type="entry name" value="alpha/beta-Hydrolases"/>
    <property type="match status" value="1"/>
</dbReference>
<evidence type="ECO:0000313" key="4">
    <source>
        <dbReference type="Proteomes" id="UP000674143"/>
    </source>
</evidence>
<dbReference type="GeneID" id="92358988"/>
<evidence type="ECO:0000256" key="2">
    <source>
        <dbReference type="SAM" id="SignalP"/>
    </source>
</evidence>
<evidence type="ECO:0000313" key="3">
    <source>
        <dbReference type="EMBL" id="KAG5470340.1"/>
    </source>
</evidence>
<dbReference type="Gene3D" id="3.40.50.1820">
    <property type="entry name" value="alpha/beta hydrolase"/>
    <property type="match status" value="1"/>
</dbReference>
<proteinExistence type="predicted"/>
<feature type="chain" id="PRO_5032916325" description="AB hydrolase-1 domain-containing protein" evidence="2">
    <location>
        <begin position="28"/>
        <end position="605"/>
    </location>
</feature>
<dbReference type="EMBL" id="JAFHLR010000032">
    <property type="protein sequence ID" value="KAG5470340.1"/>
    <property type="molecule type" value="Genomic_DNA"/>
</dbReference>
<keyword evidence="1" id="KW-0812">Transmembrane</keyword>
<reference evidence="4" key="2">
    <citation type="journal article" date="2021" name="Sci. Data">
        <title>Chromosome-scale genome sequencing, assembly and annotation of six genomes from subfamily Leishmaniinae.</title>
        <authorList>
            <person name="Almutairi H."/>
            <person name="Urbaniak M.D."/>
            <person name="Bates M.D."/>
            <person name="Jariyapan N."/>
            <person name="Kwakye-Nuako G."/>
            <person name="Thomaz Soccol V."/>
            <person name="Al-Salem W.S."/>
            <person name="Dillon R.J."/>
            <person name="Bates P.A."/>
            <person name="Gatherer D."/>
        </authorList>
    </citation>
    <scope>NUCLEOTIDE SEQUENCE [LARGE SCALE GENOMIC DNA]</scope>
</reference>
<feature type="transmembrane region" description="Helical" evidence="1">
    <location>
        <begin position="559"/>
        <end position="581"/>
    </location>
</feature>
<sequence length="605" mass="65963">MAFPLRSRAAALALPLTFTILIGCALCFGPATVVASGNDLPKPSWSRTCTSPYEVCSTIEVYQYWEEKKNRLSFTVDALMEDPNAKNVLTVWMLMDDPDINVAKGLFREGINVVLVHPRGSKQTPSFVTCANTSNPHNGQCWMSEACAAELAAAASATGSHLNMSHFTSHQVAHDLNWALRTLGDGRPNVVLGEGLSSLIAIRLLQHHHDTKAAVVLLDYVHPLVFDVYNYFGGGGMDAALQHILAMCDDQATCVGRLGATVGSWNRLRAIMKMAKEGKLSCASRLKWTSGKDDATSFADQLRAVLALMLRYPVYPFLASKADLLSLIPSLLYRVQRCSDKDVAALNKLFEYLSGTKNYECPVNFAVQMLWLMNDFLQTAPPSNIGSFRSSAASRHAVLPDFGALSSLHAAATKLPLLPRKIAPKPLPVNATQQILLITADVDALLPEGAASQVAIAFRQLGGSVQLRQRRGIANHPAAMLTPCLVNNLKMFKDRGTWADAAHCTLDAAHRIDFINGATDAYYGTADAWDFDKPNDDDTNGDRGDDNNGKGGLRVSWRLIARILLVLLLLGGIAAGGYVAYHRLTVNGSFRYSRVSDNFYENLHQ</sequence>
<organism evidence="3 4">
    <name type="scientific">Leishmania orientalis</name>
    <dbReference type="NCBI Taxonomy" id="2249476"/>
    <lineage>
        <taxon>Eukaryota</taxon>
        <taxon>Discoba</taxon>
        <taxon>Euglenozoa</taxon>
        <taxon>Kinetoplastea</taxon>
        <taxon>Metakinetoplastina</taxon>
        <taxon>Trypanosomatida</taxon>
        <taxon>Trypanosomatidae</taxon>
        <taxon>Leishmaniinae</taxon>
        <taxon>Leishmania</taxon>
    </lineage>
</organism>